<dbReference type="AlphaFoldDB" id="E9I390"/>
<evidence type="ECO:0000313" key="2">
    <source>
        <dbReference type="Proteomes" id="UP000000305"/>
    </source>
</evidence>
<dbReference type="PhylomeDB" id="E9I390"/>
<gene>
    <name evidence="1" type="ORF">DAPPUDRAFT_272839</name>
</gene>
<sequence>MELFATSPKGCRRRLDGLCHRLCPDPDRLELQSIPLLPFFTAHQPAPVQETAVVAAARAAHLAAHTSTGGSSRVVAVQPVPNVWGQPAGSVLDTPEVWAAKNEHYRAHSATAAANGVVSNLAPPPVISWGVPQPVQDTPEVAAARAAPIP</sequence>
<accession>E9I390</accession>
<proteinExistence type="predicted"/>
<dbReference type="Proteomes" id="UP000000305">
    <property type="component" value="Unassembled WGS sequence"/>
</dbReference>
<dbReference type="EMBL" id="GL734421">
    <property type="protein sequence ID" value="EFX61539.1"/>
    <property type="molecule type" value="Genomic_DNA"/>
</dbReference>
<dbReference type="KEGG" id="dpx:DAPPUDRAFT_272839"/>
<name>E9I390_DAPPU</name>
<protein>
    <submittedName>
        <fullName evidence="1">Uncharacterized protein</fullName>
    </submittedName>
</protein>
<dbReference type="InParanoid" id="E9I390"/>
<dbReference type="HOGENOM" id="CLU_1742413_0_0_1"/>
<evidence type="ECO:0000313" key="1">
    <source>
        <dbReference type="EMBL" id="EFX61539.1"/>
    </source>
</evidence>
<dbReference type="OrthoDB" id="6767063at2759"/>
<keyword evidence="2" id="KW-1185">Reference proteome</keyword>
<organism evidence="1 2">
    <name type="scientific">Daphnia pulex</name>
    <name type="common">Water flea</name>
    <dbReference type="NCBI Taxonomy" id="6669"/>
    <lineage>
        <taxon>Eukaryota</taxon>
        <taxon>Metazoa</taxon>
        <taxon>Ecdysozoa</taxon>
        <taxon>Arthropoda</taxon>
        <taxon>Crustacea</taxon>
        <taxon>Branchiopoda</taxon>
        <taxon>Diplostraca</taxon>
        <taxon>Cladocera</taxon>
        <taxon>Anomopoda</taxon>
        <taxon>Daphniidae</taxon>
        <taxon>Daphnia</taxon>
    </lineage>
</organism>
<reference evidence="1 2" key="1">
    <citation type="journal article" date="2011" name="Science">
        <title>The ecoresponsive genome of Daphnia pulex.</title>
        <authorList>
            <person name="Colbourne J.K."/>
            <person name="Pfrender M.E."/>
            <person name="Gilbert D."/>
            <person name="Thomas W.K."/>
            <person name="Tucker A."/>
            <person name="Oakley T.H."/>
            <person name="Tokishita S."/>
            <person name="Aerts A."/>
            <person name="Arnold G.J."/>
            <person name="Basu M.K."/>
            <person name="Bauer D.J."/>
            <person name="Caceres C.E."/>
            <person name="Carmel L."/>
            <person name="Casola C."/>
            <person name="Choi J.H."/>
            <person name="Detter J.C."/>
            <person name="Dong Q."/>
            <person name="Dusheyko S."/>
            <person name="Eads B.D."/>
            <person name="Frohlich T."/>
            <person name="Geiler-Samerotte K.A."/>
            <person name="Gerlach D."/>
            <person name="Hatcher P."/>
            <person name="Jogdeo S."/>
            <person name="Krijgsveld J."/>
            <person name="Kriventseva E.V."/>
            <person name="Kultz D."/>
            <person name="Laforsch C."/>
            <person name="Lindquist E."/>
            <person name="Lopez J."/>
            <person name="Manak J.R."/>
            <person name="Muller J."/>
            <person name="Pangilinan J."/>
            <person name="Patwardhan R.P."/>
            <person name="Pitluck S."/>
            <person name="Pritham E.J."/>
            <person name="Rechtsteiner A."/>
            <person name="Rho M."/>
            <person name="Rogozin I.B."/>
            <person name="Sakarya O."/>
            <person name="Salamov A."/>
            <person name="Schaack S."/>
            <person name="Shapiro H."/>
            <person name="Shiga Y."/>
            <person name="Skalitzky C."/>
            <person name="Smith Z."/>
            <person name="Souvorov A."/>
            <person name="Sung W."/>
            <person name="Tang Z."/>
            <person name="Tsuchiya D."/>
            <person name="Tu H."/>
            <person name="Vos H."/>
            <person name="Wang M."/>
            <person name="Wolf Y.I."/>
            <person name="Yamagata H."/>
            <person name="Yamada T."/>
            <person name="Ye Y."/>
            <person name="Shaw J.R."/>
            <person name="Andrews J."/>
            <person name="Crease T.J."/>
            <person name="Tang H."/>
            <person name="Lucas S.M."/>
            <person name="Robertson H.M."/>
            <person name="Bork P."/>
            <person name="Koonin E.V."/>
            <person name="Zdobnov E.M."/>
            <person name="Grigoriev I.V."/>
            <person name="Lynch M."/>
            <person name="Boore J.L."/>
        </authorList>
    </citation>
    <scope>NUCLEOTIDE SEQUENCE [LARGE SCALE GENOMIC DNA]</scope>
</reference>